<evidence type="ECO:0000313" key="2">
    <source>
        <dbReference type="Proteomes" id="UP000249239"/>
    </source>
</evidence>
<evidence type="ECO:0000313" key="1">
    <source>
        <dbReference type="EMBL" id="PZX10541.1"/>
    </source>
</evidence>
<reference evidence="1 2" key="1">
    <citation type="submission" date="2018-06" db="EMBL/GenBank/DDBJ databases">
        <title>Genomic Encyclopedia of Archaeal and Bacterial Type Strains, Phase II (KMG-II): from individual species to whole genera.</title>
        <authorList>
            <person name="Goeker M."/>
        </authorList>
    </citation>
    <scope>NUCLEOTIDE SEQUENCE [LARGE SCALE GENOMIC DNA]</scope>
    <source>
        <strain evidence="1 2">DSM 6779</strain>
    </source>
</reference>
<gene>
    <name evidence="1" type="ORF">LX69_03353</name>
</gene>
<proteinExistence type="predicted"/>
<comment type="caution">
    <text evidence="1">The sequence shown here is derived from an EMBL/GenBank/DDBJ whole genome shotgun (WGS) entry which is preliminary data.</text>
</comment>
<sequence>MGHDVSTIGNHKLNISNIEALANDLSKRFKSNVEYGYYHQYWFDINGNEIEPSYENVVLGKIPFAPSSNQTIWLSDEYYQIHQIINKHGDSYIKLPCFAESDSLKLEFESAIKGVSFELRDVENDIDYGTIYNDTFRNCLHSFDSRWWSFCKAFMEQSDIWSVGFDAVNYYRKQILNLFATIGGDKVVHLDDQGETQYLTYGDYNWQEILNELNAEFKETTLNISEFMMHKKLLPKDKYPLAFYDDFNDLINPKS</sequence>
<protein>
    <submittedName>
        <fullName evidence="1">Uncharacterized protein</fullName>
    </submittedName>
</protein>
<name>A0A2W7MSR3_9BACT</name>
<dbReference type="AlphaFoldDB" id="A0A2W7MSR3"/>
<dbReference type="OrthoDB" id="1347506at2"/>
<dbReference type="RefSeq" id="WP_111447128.1">
    <property type="nucleotide sequence ID" value="NZ_QKZK01000051.1"/>
</dbReference>
<accession>A0A2W7MSR3</accession>
<dbReference type="EMBL" id="QKZK01000051">
    <property type="protein sequence ID" value="PZX10541.1"/>
    <property type="molecule type" value="Genomic_DNA"/>
</dbReference>
<organism evidence="1 2">
    <name type="scientific">Breznakibacter xylanolyticus</name>
    <dbReference type="NCBI Taxonomy" id="990"/>
    <lineage>
        <taxon>Bacteria</taxon>
        <taxon>Pseudomonadati</taxon>
        <taxon>Bacteroidota</taxon>
        <taxon>Bacteroidia</taxon>
        <taxon>Marinilabiliales</taxon>
        <taxon>Marinilabiliaceae</taxon>
        <taxon>Breznakibacter</taxon>
    </lineage>
</organism>
<dbReference type="Proteomes" id="UP000249239">
    <property type="component" value="Unassembled WGS sequence"/>
</dbReference>
<keyword evidence="2" id="KW-1185">Reference proteome</keyword>